<dbReference type="InterPro" id="IPR044068">
    <property type="entry name" value="CB"/>
</dbReference>
<dbReference type="Proteomes" id="UP000442990">
    <property type="component" value="Unassembled WGS sequence"/>
</dbReference>
<sequence length="356" mass="39176">MPYYLGYRRIRPAPTSAKSCARRPCYLQQGRTVATVVALPTGKALTVQGAADRYLESLPNPNTARSYGIGVSKAVDCLGAGRPLESVADDEVGEILEQLWGSGAVNTWNARRAAVQSWLNWCSDKGYSGPAVPAWAKRLTPPDSDTPAHSKTEIDRLIGRRDIHLREKTLWRMLYETAARSDEILALNIEDLDFAGRRCQVKAKGAKAKTRRRGEARDDFVLETVYWDAGTARLLPRLLKDRSRGPVFATHRKPGPGKVVGTRDLCPDTGLARLSYGQARALLDEATAVAGTGTGWDLHEYRHSALTHLGEQGTSLLMLMAKSRHKKPENVRKYFKPSPEAIAELTSFLAPGNSAR</sequence>
<dbReference type="EMBL" id="WBKG01000042">
    <property type="protein sequence ID" value="KAB1979451.1"/>
    <property type="molecule type" value="Genomic_DNA"/>
</dbReference>
<keyword evidence="2" id="KW-0233">DNA recombination</keyword>
<evidence type="ECO:0000313" key="7">
    <source>
        <dbReference type="Proteomes" id="UP000442990"/>
    </source>
</evidence>
<organism evidence="6 7">
    <name type="scientific">Streptomyces triticiradicis</name>
    <dbReference type="NCBI Taxonomy" id="2651189"/>
    <lineage>
        <taxon>Bacteria</taxon>
        <taxon>Bacillati</taxon>
        <taxon>Actinomycetota</taxon>
        <taxon>Actinomycetes</taxon>
        <taxon>Kitasatosporales</taxon>
        <taxon>Streptomycetaceae</taxon>
        <taxon>Streptomyces</taxon>
    </lineage>
</organism>
<dbReference type="GO" id="GO:0003677">
    <property type="term" value="F:DNA binding"/>
    <property type="evidence" value="ECO:0007669"/>
    <property type="project" value="UniProtKB-UniRule"/>
</dbReference>
<dbReference type="InterPro" id="IPR011010">
    <property type="entry name" value="DNA_brk_join_enz"/>
</dbReference>
<keyword evidence="1 3" id="KW-0238">DNA-binding</keyword>
<feature type="domain" description="Tyr recombinase" evidence="4">
    <location>
        <begin position="144"/>
        <end position="347"/>
    </location>
</feature>
<dbReference type="CDD" id="cd00397">
    <property type="entry name" value="DNA_BRE_C"/>
    <property type="match status" value="1"/>
</dbReference>
<evidence type="ECO:0000259" key="5">
    <source>
        <dbReference type="PROSITE" id="PS51900"/>
    </source>
</evidence>
<reference evidence="6 7" key="1">
    <citation type="submission" date="2019-09" db="EMBL/GenBank/DDBJ databases">
        <title>Isolation and identification of active actinomycetes.</title>
        <authorList>
            <person name="Yu Z."/>
            <person name="Han C."/>
            <person name="Yu B."/>
        </authorList>
    </citation>
    <scope>NUCLEOTIDE SEQUENCE [LARGE SCALE GENOMIC DNA]</scope>
    <source>
        <strain evidence="6 7">NEAU-H2</strain>
    </source>
</reference>
<dbReference type="AlphaFoldDB" id="A0A7J5D5U8"/>
<dbReference type="SUPFAM" id="SSF56349">
    <property type="entry name" value="DNA breaking-rejoining enzymes"/>
    <property type="match status" value="1"/>
</dbReference>
<evidence type="ECO:0000313" key="6">
    <source>
        <dbReference type="EMBL" id="KAB1979451.1"/>
    </source>
</evidence>
<evidence type="ECO:0000256" key="3">
    <source>
        <dbReference type="PROSITE-ProRule" id="PRU01248"/>
    </source>
</evidence>
<dbReference type="InterPro" id="IPR013762">
    <property type="entry name" value="Integrase-like_cat_sf"/>
</dbReference>
<dbReference type="Pfam" id="PF00589">
    <property type="entry name" value="Phage_integrase"/>
    <property type="match status" value="1"/>
</dbReference>
<dbReference type="GO" id="GO:0006310">
    <property type="term" value="P:DNA recombination"/>
    <property type="evidence" value="ECO:0007669"/>
    <property type="project" value="UniProtKB-KW"/>
</dbReference>
<protein>
    <submittedName>
        <fullName evidence="6">Site-specific integrase</fullName>
    </submittedName>
</protein>
<dbReference type="PROSITE" id="PS51900">
    <property type="entry name" value="CB"/>
    <property type="match status" value="1"/>
</dbReference>
<dbReference type="Gene3D" id="1.10.443.10">
    <property type="entry name" value="Intergrase catalytic core"/>
    <property type="match status" value="1"/>
</dbReference>
<feature type="domain" description="Core-binding (CB)" evidence="5">
    <location>
        <begin position="45"/>
        <end position="123"/>
    </location>
</feature>
<keyword evidence="7" id="KW-1185">Reference proteome</keyword>
<gene>
    <name evidence="6" type="ORF">F8144_36160</name>
</gene>
<proteinExistence type="predicted"/>
<name>A0A7J5D5U8_9ACTN</name>
<evidence type="ECO:0000256" key="2">
    <source>
        <dbReference type="ARBA" id="ARBA00023172"/>
    </source>
</evidence>
<dbReference type="InterPro" id="IPR002104">
    <property type="entry name" value="Integrase_catalytic"/>
</dbReference>
<dbReference type="PROSITE" id="PS51898">
    <property type="entry name" value="TYR_RECOMBINASE"/>
    <property type="match status" value="1"/>
</dbReference>
<evidence type="ECO:0000259" key="4">
    <source>
        <dbReference type="PROSITE" id="PS51898"/>
    </source>
</evidence>
<accession>A0A7J5D5U8</accession>
<evidence type="ECO:0000256" key="1">
    <source>
        <dbReference type="ARBA" id="ARBA00023125"/>
    </source>
</evidence>
<dbReference type="GO" id="GO:0015074">
    <property type="term" value="P:DNA integration"/>
    <property type="evidence" value="ECO:0007669"/>
    <property type="project" value="InterPro"/>
</dbReference>
<comment type="caution">
    <text evidence="6">The sequence shown here is derived from an EMBL/GenBank/DDBJ whole genome shotgun (WGS) entry which is preliminary data.</text>
</comment>